<name>A0A2Z4NDM6_9BACT</name>
<proteinExistence type="predicted"/>
<protein>
    <submittedName>
        <fullName evidence="1">Uncharacterized protein</fullName>
    </submittedName>
</protein>
<dbReference type="AlphaFoldDB" id="A0A2Z4NDM6"/>
<accession>A0A2Z4NDM6</accession>
<evidence type="ECO:0000313" key="2">
    <source>
        <dbReference type="Proteomes" id="UP000250218"/>
    </source>
</evidence>
<evidence type="ECO:0000313" key="1">
    <source>
        <dbReference type="EMBL" id="AWX69693.1"/>
    </source>
</evidence>
<keyword evidence="2" id="KW-1185">Reference proteome</keyword>
<sequence>MHNLIIYVILKMFIHFVYFRNLVMVHSEGGTLTFLLERTQMNEKINLYDYINKYVKIDLINGEWYEGYLVKHRDNKNLFQILSINEGEINFKIDAITKMSIKKEIGRFIMRLDFNADNIYYKEEK</sequence>
<reference evidence="2" key="1">
    <citation type="submission" date="2018-06" db="EMBL/GenBank/DDBJ databases">
        <title>Complete genome sequences of Mycoplasma anatis, M. anseris and M. cloacale type strains.</title>
        <authorList>
            <person name="Grozner D."/>
            <person name="Forro B."/>
            <person name="Sulyok K.M."/>
            <person name="Marton S."/>
            <person name="Kreizinger Z."/>
            <person name="Banyai K."/>
            <person name="Gyuranecz M."/>
        </authorList>
    </citation>
    <scope>NUCLEOTIDE SEQUENCE [LARGE SCALE GENOMIC DNA]</scope>
    <source>
        <strain evidence="2">ATCC 49234</strain>
    </source>
</reference>
<dbReference type="EMBL" id="CP030140">
    <property type="protein sequence ID" value="AWX69693.1"/>
    <property type="molecule type" value="Genomic_DNA"/>
</dbReference>
<organism evidence="1 2">
    <name type="scientific">[Mycoplasma] anseris</name>
    <dbReference type="NCBI Taxonomy" id="92400"/>
    <lineage>
        <taxon>Bacteria</taxon>
        <taxon>Bacillati</taxon>
        <taxon>Mycoplasmatota</taxon>
        <taxon>Mycoplasmoidales</taxon>
        <taxon>Metamycoplasmataceae</taxon>
        <taxon>Metamycoplasma</taxon>
    </lineage>
</organism>
<dbReference type="Proteomes" id="UP000250218">
    <property type="component" value="Chromosome"/>
</dbReference>
<gene>
    <name evidence="1" type="ORF">DP065_02980</name>
</gene>
<dbReference type="KEGG" id="mane:DP065_02980"/>